<organism evidence="5 6">
    <name type="scientific">Sphingopyxis jiangsuensis</name>
    <dbReference type="NCBI Taxonomy" id="2871171"/>
    <lineage>
        <taxon>Bacteria</taxon>
        <taxon>Pseudomonadati</taxon>
        <taxon>Pseudomonadota</taxon>
        <taxon>Alphaproteobacteria</taxon>
        <taxon>Sphingomonadales</taxon>
        <taxon>Sphingomonadaceae</taxon>
        <taxon>Sphingopyxis</taxon>
    </lineage>
</organism>
<evidence type="ECO:0000256" key="4">
    <source>
        <dbReference type="SAM" id="SignalP"/>
    </source>
</evidence>
<dbReference type="Gene3D" id="3.40.190.10">
    <property type="entry name" value="Periplasmic binding protein-like II"/>
    <property type="match status" value="2"/>
</dbReference>
<evidence type="ECO:0000256" key="1">
    <source>
        <dbReference type="ARBA" id="ARBA00008520"/>
    </source>
</evidence>
<name>A0ABS7ME99_9SPHN</name>
<feature type="signal peptide" evidence="4">
    <location>
        <begin position="1"/>
        <end position="22"/>
    </location>
</feature>
<dbReference type="SUPFAM" id="SSF53850">
    <property type="entry name" value="Periplasmic binding protein-like II"/>
    <property type="match status" value="1"/>
</dbReference>
<evidence type="ECO:0000313" key="5">
    <source>
        <dbReference type="EMBL" id="MBY4637097.1"/>
    </source>
</evidence>
<comment type="similarity">
    <text evidence="1">Belongs to the bacterial solute-binding protein 1 family.</text>
</comment>
<dbReference type="RefSeq" id="WP_222136313.1">
    <property type="nucleotide sequence ID" value="NZ_JAILXK010000001.1"/>
</dbReference>
<gene>
    <name evidence="5" type="ORF">K5P26_08100</name>
</gene>
<evidence type="ECO:0000256" key="3">
    <source>
        <dbReference type="ARBA" id="ARBA00022729"/>
    </source>
</evidence>
<comment type="caution">
    <text evidence="5">The sequence shown here is derived from an EMBL/GenBank/DDBJ whole genome shotgun (WGS) entry which is preliminary data.</text>
</comment>
<proteinExistence type="inferred from homology"/>
<reference evidence="5" key="1">
    <citation type="submission" date="2021-08" db="EMBL/GenBank/DDBJ databases">
        <title>Sphingopyxis panaciterrulae sp. nov., isolated from the surface water of the Yellow Sea.</title>
        <authorList>
            <person name="Gao Z."/>
            <person name="Zhang D."/>
            <person name="Zhang A."/>
        </authorList>
    </citation>
    <scope>NUCLEOTIDE SEQUENCE</scope>
    <source>
        <strain evidence="5">XHP0097</strain>
    </source>
</reference>
<evidence type="ECO:0000313" key="6">
    <source>
        <dbReference type="Proteomes" id="UP001166571"/>
    </source>
</evidence>
<keyword evidence="6" id="KW-1185">Reference proteome</keyword>
<protein>
    <submittedName>
        <fullName evidence="5">Extracellular solute-binding protein</fullName>
    </submittedName>
</protein>
<dbReference type="EMBL" id="JAILXK010000001">
    <property type="protein sequence ID" value="MBY4637097.1"/>
    <property type="molecule type" value="Genomic_DNA"/>
</dbReference>
<dbReference type="Pfam" id="PF13416">
    <property type="entry name" value="SBP_bac_8"/>
    <property type="match status" value="1"/>
</dbReference>
<evidence type="ECO:0000256" key="2">
    <source>
        <dbReference type="ARBA" id="ARBA00022448"/>
    </source>
</evidence>
<dbReference type="PANTHER" id="PTHR30061">
    <property type="entry name" value="MALTOSE-BINDING PERIPLASMIC PROTEIN"/>
    <property type="match status" value="1"/>
</dbReference>
<dbReference type="PROSITE" id="PS51257">
    <property type="entry name" value="PROKAR_LIPOPROTEIN"/>
    <property type="match status" value="1"/>
</dbReference>
<feature type="chain" id="PRO_5045600747" evidence="4">
    <location>
        <begin position="23"/>
        <end position="422"/>
    </location>
</feature>
<dbReference type="PANTHER" id="PTHR30061:SF50">
    <property type="entry name" value="MALTOSE_MALTODEXTRIN-BINDING PERIPLASMIC PROTEIN"/>
    <property type="match status" value="1"/>
</dbReference>
<dbReference type="InterPro" id="IPR006311">
    <property type="entry name" value="TAT_signal"/>
</dbReference>
<keyword evidence="2" id="KW-0813">Transport</keyword>
<dbReference type="PROSITE" id="PS51318">
    <property type="entry name" value="TAT"/>
    <property type="match status" value="1"/>
</dbReference>
<dbReference type="InterPro" id="IPR006059">
    <property type="entry name" value="SBP"/>
</dbReference>
<dbReference type="Proteomes" id="UP001166571">
    <property type="component" value="Unassembled WGS sequence"/>
</dbReference>
<accession>A0ABS7ME99</accession>
<sequence>MQVTRRQMTGALAALPLTGALAGCGARGDDALTVWAMGNEAASLPDLVAALDWPADAPPIRVQALPWSAAHAKLLTGFAGGSLPAVGQVGNSWIAEMAAIGAIAPVPAAAEPLLADQFAAVVDTNRIDGQAWAIPWYVDTRLQFYRKDMFARAGHAAPPLEWDAWKRALHDVKRIAGDGNYALLLPLNEFEQLLTIALSSGARLLRDEGTRGAFSDPEFKAALAFYRSLFDEGLAPVVTAAQVSNIWNEFARGWFSIFTSGPWTIGDLRSRLAPAMQDKWATAPNPGPDGIGSAAPGGSSLVVFAGNGNSSMAWDLVGRLLAPETQLRFHRLTGNLPARRSVWQQAGLARDPIVAPFAAQLDRATAVPKVPEWERIVTEMQVVAERMVRGQFSVDQAAREIDARADRLLEKRRWMLDKARAA</sequence>
<keyword evidence="3 4" id="KW-0732">Signal</keyword>